<feature type="non-terminal residue" evidence="1">
    <location>
        <position position="1"/>
    </location>
</feature>
<dbReference type="EMBL" id="CAJNOC010003353">
    <property type="protein sequence ID" value="CAF0978971.1"/>
    <property type="molecule type" value="Genomic_DNA"/>
</dbReference>
<evidence type="ECO:0000313" key="1">
    <source>
        <dbReference type="EMBL" id="CAF0978971.1"/>
    </source>
</evidence>
<protein>
    <submittedName>
        <fullName evidence="1">Uncharacterized protein</fullName>
    </submittedName>
</protein>
<comment type="caution">
    <text evidence="1">The sequence shown here is derived from an EMBL/GenBank/DDBJ whole genome shotgun (WGS) entry which is preliminary data.</text>
</comment>
<sequence>MVKIKQRLCPSEIVIPLYNQLKMFYEESSKIHKETIPVSRKSRLEEKGKKKTRKNGALVQQKVNPKARMEIFTIDENFEKNEKKSLEKVYKIDSDDFSEDDNLVENDANSFTCFRILNTNLKFKEIYQLLNKDMINDQVFDTFLQLTGTKNNIFVVNYFYSGMIFEEDSFDKDFLPM</sequence>
<evidence type="ECO:0000313" key="2">
    <source>
        <dbReference type="Proteomes" id="UP000663879"/>
    </source>
</evidence>
<gene>
    <name evidence="1" type="ORF">OXX778_LOCUS15316</name>
</gene>
<keyword evidence="2" id="KW-1185">Reference proteome</keyword>
<dbReference type="AlphaFoldDB" id="A0A814F1N6"/>
<proteinExistence type="predicted"/>
<accession>A0A814F1N6</accession>
<name>A0A814F1N6_9BILA</name>
<dbReference type="Proteomes" id="UP000663879">
    <property type="component" value="Unassembled WGS sequence"/>
</dbReference>
<organism evidence="1 2">
    <name type="scientific">Brachionus calyciflorus</name>
    <dbReference type="NCBI Taxonomy" id="104777"/>
    <lineage>
        <taxon>Eukaryota</taxon>
        <taxon>Metazoa</taxon>
        <taxon>Spiralia</taxon>
        <taxon>Gnathifera</taxon>
        <taxon>Rotifera</taxon>
        <taxon>Eurotatoria</taxon>
        <taxon>Monogononta</taxon>
        <taxon>Pseudotrocha</taxon>
        <taxon>Ploima</taxon>
        <taxon>Brachionidae</taxon>
        <taxon>Brachionus</taxon>
    </lineage>
</organism>
<reference evidence="1" key="1">
    <citation type="submission" date="2021-02" db="EMBL/GenBank/DDBJ databases">
        <authorList>
            <person name="Nowell W R."/>
        </authorList>
    </citation>
    <scope>NUCLEOTIDE SEQUENCE</scope>
    <source>
        <strain evidence="1">Ploen Becks lab</strain>
    </source>
</reference>